<dbReference type="PANTHER" id="PTHR46766">
    <property type="entry name" value="GLUTAMINE-RICH PROTEIN 2"/>
    <property type="match status" value="1"/>
</dbReference>
<feature type="compositionally biased region" description="Polar residues" evidence="2">
    <location>
        <begin position="164"/>
        <end position="178"/>
    </location>
</feature>
<proteinExistence type="inferred from homology"/>
<keyword evidence="7" id="KW-1185">Reference proteome</keyword>
<evidence type="ECO:0000313" key="6">
    <source>
        <dbReference type="EMBL" id="ORX00367.1"/>
    </source>
</evidence>
<dbReference type="Proteomes" id="UP000193710">
    <property type="component" value="Unassembled WGS sequence"/>
</dbReference>
<dbReference type="InterPro" id="IPR000030">
    <property type="entry name" value="PPE_dom"/>
</dbReference>
<name>A0A024JYQ0_9MYCO</name>
<evidence type="ECO:0000256" key="2">
    <source>
        <dbReference type="SAM" id="MobiDB-lite"/>
    </source>
</evidence>
<dbReference type="HOGENOM" id="CLU_000243_0_1_11"/>
<dbReference type="AlphaFoldDB" id="A0A024JYQ0"/>
<dbReference type="Gene3D" id="1.20.1260.20">
    <property type="entry name" value="PPE superfamily"/>
    <property type="match status" value="1"/>
</dbReference>
<evidence type="ECO:0000313" key="5">
    <source>
        <dbReference type="EMBL" id="CDO88756.1"/>
    </source>
</evidence>
<feature type="domain" description="PPE" evidence="3">
    <location>
        <begin position="3"/>
        <end position="165"/>
    </location>
</feature>
<sequence>MLDFGALPPEINSGRMYVGAGAGPMLAAAAAWDELAAELYSTAALYGSTIQSLSGGPWTGPSSIAMAAAAAPYVQWMSATGAQAEQAGMQAKLAAGAYEAAFAATVPPPVIAANRSLLASLIATNILGQNTPAIAATEAEYMEMWAQDAAAMYGYAGSSATASQLQPFTEPPQTTNDAGSGMQAAAVAQSSTTSGTKSALQLSQLASTTTTAAADPSTGLTVPPAVTNWNTIWSAITGVYSPQSWTTIPGGPFLSFGQAYAWGQNGQSAAAYLSGPKLIKGALEPLMRGAAGIHPMLSSSVAGGPVSGSMGRAALVGSLSVPQGWTEAAPAIRTLAQALPTNLAAAAPAAMVGEEGVFSQMALSSLAGRAVAATATHSVSGNAATAATLGGLVAEADPAAATIIVIPALED</sequence>
<evidence type="ECO:0000259" key="4">
    <source>
        <dbReference type="Pfam" id="PF12484"/>
    </source>
</evidence>
<dbReference type="EMBL" id="HG964446">
    <property type="protein sequence ID" value="CDO88756.1"/>
    <property type="molecule type" value="Genomic_DNA"/>
</dbReference>
<dbReference type="Pfam" id="PF00823">
    <property type="entry name" value="PPE"/>
    <property type="match status" value="1"/>
</dbReference>
<protein>
    <submittedName>
        <fullName evidence="5">PPE family protein</fullName>
    </submittedName>
</protein>
<dbReference type="PANTHER" id="PTHR46766:SF1">
    <property type="entry name" value="GLUTAMINE-RICH PROTEIN 2"/>
    <property type="match status" value="1"/>
</dbReference>
<evidence type="ECO:0000259" key="3">
    <source>
        <dbReference type="Pfam" id="PF00823"/>
    </source>
</evidence>
<dbReference type="Pfam" id="PF12484">
    <property type="entry name" value="PPE-SVP"/>
    <property type="match status" value="1"/>
</dbReference>
<dbReference type="InterPro" id="IPR038332">
    <property type="entry name" value="PPE_sf"/>
</dbReference>
<accession>A0A024JYQ0</accession>
<dbReference type="Proteomes" id="UP000028880">
    <property type="component" value="Unassembled WGS sequence"/>
</dbReference>
<dbReference type="FunFam" id="1.20.1260.20:FF:000001">
    <property type="entry name" value="PPE family protein PPE41"/>
    <property type="match status" value="1"/>
</dbReference>
<dbReference type="eggNOG" id="COG5651">
    <property type="taxonomic scope" value="Bacteria"/>
</dbReference>
<feature type="region of interest" description="Disordered" evidence="2">
    <location>
        <begin position="164"/>
        <end position="188"/>
    </location>
</feature>
<reference evidence="5" key="2">
    <citation type="submission" date="2014-04" db="EMBL/GenBank/DDBJ databases">
        <authorList>
            <person name="Xu Y.W."/>
            <person name="Yang Q."/>
        </authorList>
    </citation>
    <scope>NUCLEOTIDE SEQUENCE</scope>
    <source>
        <strain evidence="5">DSM 44626</strain>
    </source>
</reference>
<evidence type="ECO:0000313" key="7">
    <source>
        <dbReference type="Proteomes" id="UP000193710"/>
    </source>
</evidence>
<dbReference type="OrthoDB" id="4764495at2"/>
<dbReference type="EMBL" id="LQPY01000036">
    <property type="protein sequence ID" value="ORX00367.1"/>
    <property type="molecule type" value="Genomic_DNA"/>
</dbReference>
<dbReference type="RefSeq" id="WP_036469106.1">
    <property type="nucleotide sequence ID" value="NZ_HG964446.1"/>
</dbReference>
<dbReference type="STRING" id="47839.BN973_03126"/>
<organism evidence="5">
    <name type="scientific">Mycobacterium triplex</name>
    <dbReference type="NCBI Taxonomy" id="47839"/>
    <lineage>
        <taxon>Bacteria</taxon>
        <taxon>Bacillati</taxon>
        <taxon>Actinomycetota</taxon>
        <taxon>Actinomycetes</taxon>
        <taxon>Mycobacteriales</taxon>
        <taxon>Mycobacteriaceae</taxon>
        <taxon>Mycobacterium</taxon>
        <taxon>Mycobacterium simiae complex</taxon>
    </lineage>
</organism>
<feature type="domain" description="PPE family C-terminal" evidence="4">
    <location>
        <begin position="307"/>
        <end position="375"/>
    </location>
</feature>
<dbReference type="GO" id="GO:0052572">
    <property type="term" value="P:response to host immune response"/>
    <property type="evidence" value="ECO:0007669"/>
    <property type="project" value="TreeGrafter"/>
</dbReference>
<gene>
    <name evidence="6" type="ORF">AWC29_25435</name>
    <name evidence="5" type="ORF">BN973_03126</name>
</gene>
<comment type="similarity">
    <text evidence="1">Belongs to the mycobacterial PPE family.</text>
</comment>
<dbReference type="SUPFAM" id="SSF140459">
    <property type="entry name" value="PE/PPE dimer-like"/>
    <property type="match status" value="1"/>
</dbReference>
<dbReference type="InterPro" id="IPR022171">
    <property type="entry name" value="PPE_C"/>
</dbReference>
<evidence type="ECO:0000256" key="1">
    <source>
        <dbReference type="ARBA" id="ARBA00010652"/>
    </source>
</evidence>
<reference evidence="6 7" key="3">
    <citation type="submission" date="2016-01" db="EMBL/GenBank/DDBJ databases">
        <title>The new phylogeny of the genus Mycobacterium.</title>
        <authorList>
            <person name="Tarcisio F."/>
            <person name="Conor M."/>
            <person name="Antonella G."/>
            <person name="Elisabetta G."/>
            <person name="Giulia F.S."/>
            <person name="Sara T."/>
            <person name="Anna F."/>
            <person name="Clotilde B."/>
            <person name="Roberto B."/>
            <person name="Veronica D.S."/>
            <person name="Fabio R."/>
            <person name="Monica P."/>
            <person name="Olivier J."/>
            <person name="Enrico T."/>
            <person name="Nicola S."/>
        </authorList>
    </citation>
    <scope>NUCLEOTIDE SEQUENCE [LARGE SCALE GENOMIC DNA]</scope>
    <source>
        <strain evidence="6 7">DSM 44626</strain>
    </source>
</reference>
<reference evidence="5" key="1">
    <citation type="journal article" date="2014" name="Genome Announc.">
        <title>Draft Genome Sequence of Mycobacterium triplex DSM 44626.</title>
        <authorList>
            <person name="Sassi M."/>
            <person name="Croce O."/>
            <person name="Robert C."/>
            <person name="Raoult D."/>
            <person name="Drancourt M."/>
        </authorList>
    </citation>
    <scope>NUCLEOTIDE SEQUENCE [LARGE SCALE GENOMIC DNA]</scope>
    <source>
        <strain evidence="5">DSM 44626</strain>
    </source>
</reference>